<dbReference type="GO" id="GO:0005829">
    <property type="term" value="C:cytosol"/>
    <property type="evidence" value="ECO:0007669"/>
    <property type="project" value="TreeGrafter"/>
</dbReference>
<dbReference type="InterPro" id="IPR023213">
    <property type="entry name" value="CAT-like_dom_sf"/>
</dbReference>
<dbReference type="SMART" id="SM00824">
    <property type="entry name" value="PKS_TE"/>
    <property type="match status" value="1"/>
</dbReference>
<dbReference type="GO" id="GO:0044550">
    <property type="term" value="P:secondary metabolite biosynthetic process"/>
    <property type="evidence" value="ECO:0007669"/>
    <property type="project" value="TreeGrafter"/>
</dbReference>
<dbReference type="InterPro" id="IPR029058">
    <property type="entry name" value="AB_hydrolase_fold"/>
</dbReference>
<dbReference type="FunFam" id="1.10.1200.10:FF:000016">
    <property type="entry name" value="Non-ribosomal peptide synthase"/>
    <property type="match status" value="1"/>
</dbReference>
<comment type="cofactor">
    <cofactor evidence="1">
        <name>pantetheine 4'-phosphate</name>
        <dbReference type="ChEBI" id="CHEBI:47942"/>
    </cofactor>
</comment>
<feature type="region of interest" description="Disordered" evidence="4">
    <location>
        <begin position="924"/>
        <end position="943"/>
    </location>
</feature>
<dbReference type="SMART" id="SM00823">
    <property type="entry name" value="PKS_PP"/>
    <property type="match status" value="1"/>
</dbReference>
<dbReference type="Pfam" id="PF00975">
    <property type="entry name" value="Thioesterase"/>
    <property type="match status" value="1"/>
</dbReference>
<evidence type="ECO:0000259" key="5">
    <source>
        <dbReference type="PROSITE" id="PS50075"/>
    </source>
</evidence>
<dbReference type="InterPro" id="IPR020802">
    <property type="entry name" value="TesA-like"/>
</dbReference>
<gene>
    <name evidence="6" type="ORF">GA0070620_0116</name>
</gene>
<proteinExistence type="predicted"/>
<dbReference type="Gene3D" id="3.40.50.12780">
    <property type="entry name" value="N-terminal domain of ligase-like"/>
    <property type="match status" value="1"/>
</dbReference>
<sequence length="1279" mass="135642">MSTSGMIDVLPLSPLQEGLFFQHLYHRDGPDVYVTQLVLDLSGDLDRALLRRSWDAVLTRHPHLGAAFVYEGLDRPVQILSRGVVTPWRETDLTGTGEDLDAAMTQELDADRTRRFVAAEPPLIRLLLARTGPARHRLAITSHHILMDGWSVPILVRELLTLYAAGGDPAALPPPVPYRAYLAWLAGRDTEAAATAWRAALSGVDEPTLVAAAGTPPATPRQTGTLLGAEHTEALARLARSLGVTLSDVVQSAWGVVLGALTGRDDVVFGVVTAGRPAEIAGIDELPGLFINTVPVRVRLSPQTMLSEVPARLRGQRLDLEPHEFLSLAEIQAAAGVGELFDTVVVFENYPSGELGADAGGLRLTGVHGTDATHYPLMLAVVPGDRLRLRLDHAPGQPAGDVLAALVSVLRTMTVEPDRRLGTVDPFGGQGRRLLEERNDTAHPVPQTGLTGYLEQALRRFGADVAVICGDQRLTYAELDRRSEALAGELARRGAGPERAVGLHVSRSAALVVALLAIVRSGAAYLPLDPQYPAERLRYMIDQARPVLVLTDGEPPDGAPVLHLADVAVAGRAPAPADDPASIASIIFTSGSTGAPKGVAGTRAGLLNRLAWFAELQPFTGNEALLAKSSISFIDGTVEILQTLVHGGRVVMADAATAVDMTALADLVARHEVRVLTAVPSLLLALLDEASAGPPGRLSSLRLVLSSGEPMPVELPARLAVESPDARLVNFCGCTEVSSESLFAFCDVYDRSIGTPLWNNRAYVLDAALRPVPEGVAGDLYYGGVGVGRGYMRRPGATAERFVADPFGPPGARMFRTGDRVAYRQDGKLVHLGRSDAQVKVRGVRIEPSEVEAALTRHPAVAAAAVAVRRPPGGDPLLVGYVTPATGAVPDPADLRRYVATLLPPALVPSVLAVLDRLPRTPNGKVDRRALPEPAPGTTVVSAPAGPREQVLCELFAEVLGLPAVGPADDFFGLGGHSLLATRLIARIRSALGIEVTLRSLFETPTPAGLAARLGEAGGDPLDVLLPLRSVSGRPPLFCFHPAGGFSWCYTGLLRQLPADQPVFGLQARGLTDPARVADSADEMVAEYVDRIRGMGEPGPYSLLGWSLGGQLAHAAAARLQAEGDKPGLLVMLDSYPPETLPETPPLDRPEVLRLVLREYFGMEPPVGVPLDAAAVTALLRTAGVADLSEAHVEAVARILPAASAAARTYRPPVFDGDLLFFRATGGWSGPPPDPRAWQPYVTGEIEIHELDTTHGRMTRPAELAQISAVLRPRLPGTA</sequence>
<organism evidence="6 7">
    <name type="scientific">Micromonospora krabiensis</name>
    <dbReference type="NCBI Taxonomy" id="307121"/>
    <lineage>
        <taxon>Bacteria</taxon>
        <taxon>Bacillati</taxon>
        <taxon>Actinomycetota</taxon>
        <taxon>Actinomycetes</taxon>
        <taxon>Micromonosporales</taxon>
        <taxon>Micromonosporaceae</taxon>
        <taxon>Micromonospora</taxon>
    </lineage>
</organism>
<dbReference type="GO" id="GO:0043041">
    <property type="term" value="P:amino acid activation for nonribosomal peptide biosynthetic process"/>
    <property type="evidence" value="ECO:0007669"/>
    <property type="project" value="TreeGrafter"/>
</dbReference>
<dbReference type="PANTHER" id="PTHR45527">
    <property type="entry name" value="NONRIBOSOMAL PEPTIDE SYNTHETASE"/>
    <property type="match status" value="1"/>
</dbReference>
<dbReference type="InterPro" id="IPR020806">
    <property type="entry name" value="PKS_PP-bd"/>
</dbReference>
<keyword evidence="3" id="KW-0597">Phosphoprotein</keyword>
<accession>A0A1C3MWL0</accession>
<dbReference type="RefSeq" id="WP_157741480.1">
    <property type="nucleotide sequence ID" value="NZ_LT598496.1"/>
</dbReference>
<dbReference type="PROSITE" id="PS00012">
    <property type="entry name" value="PHOSPHOPANTETHEINE"/>
    <property type="match status" value="1"/>
</dbReference>
<dbReference type="Gene3D" id="3.30.559.10">
    <property type="entry name" value="Chloramphenicol acetyltransferase-like domain"/>
    <property type="match status" value="1"/>
</dbReference>
<dbReference type="PANTHER" id="PTHR45527:SF1">
    <property type="entry name" value="FATTY ACID SYNTHASE"/>
    <property type="match status" value="1"/>
</dbReference>
<dbReference type="SUPFAM" id="SSF53474">
    <property type="entry name" value="alpha/beta-Hydrolases"/>
    <property type="match status" value="1"/>
</dbReference>
<dbReference type="Gene3D" id="3.40.50.1820">
    <property type="entry name" value="alpha/beta hydrolase"/>
    <property type="match status" value="1"/>
</dbReference>
<dbReference type="FunFam" id="2.30.38.10:FF:000001">
    <property type="entry name" value="Non-ribosomal peptide synthetase PvdI"/>
    <property type="match status" value="1"/>
</dbReference>
<keyword evidence="7" id="KW-1185">Reference proteome</keyword>
<dbReference type="InterPro" id="IPR001031">
    <property type="entry name" value="Thioesterase"/>
</dbReference>
<dbReference type="PATRIC" id="fig|307121.4.peg.123"/>
<evidence type="ECO:0000256" key="1">
    <source>
        <dbReference type="ARBA" id="ARBA00001957"/>
    </source>
</evidence>
<evidence type="ECO:0000313" key="6">
    <source>
        <dbReference type="EMBL" id="SBV24684.1"/>
    </source>
</evidence>
<dbReference type="GO" id="GO:0072330">
    <property type="term" value="P:monocarboxylic acid biosynthetic process"/>
    <property type="evidence" value="ECO:0007669"/>
    <property type="project" value="UniProtKB-ARBA"/>
</dbReference>
<dbReference type="NCBIfam" id="TIGR01733">
    <property type="entry name" value="AA-adenyl-dom"/>
    <property type="match status" value="1"/>
</dbReference>
<dbReference type="PROSITE" id="PS00455">
    <property type="entry name" value="AMP_BINDING"/>
    <property type="match status" value="1"/>
</dbReference>
<dbReference type="InterPro" id="IPR036736">
    <property type="entry name" value="ACP-like_sf"/>
</dbReference>
<dbReference type="InterPro" id="IPR020845">
    <property type="entry name" value="AMP-binding_CS"/>
</dbReference>
<dbReference type="SUPFAM" id="SSF52777">
    <property type="entry name" value="CoA-dependent acyltransferases"/>
    <property type="match status" value="2"/>
</dbReference>
<dbReference type="EMBL" id="LT598496">
    <property type="protein sequence ID" value="SBV24684.1"/>
    <property type="molecule type" value="Genomic_DNA"/>
</dbReference>
<dbReference type="OrthoDB" id="3671989at2"/>
<protein>
    <submittedName>
        <fullName evidence="6">Amino acid adenylation domain-containing protein</fullName>
    </submittedName>
</protein>
<dbReference type="PROSITE" id="PS50075">
    <property type="entry name" value="CARRIER"/>
    <property type="match status" value="1"/>
</dbReference>
<dbReference type="InterPro" id="IPR010071">
    <property type="entry name" value="AA_adenyl_dom"/>
</dbReference>
<dbReference type="GO" id="GO:0003824">
    <property type="term" value="F:catalytic activity"/>
    <property type="evidence" value="ECO:0007669"/>
    <property type="project" value="InterPro"/>
</dbReference>
<dbReference type="GO" id="GO:0008610">
    <property type="term" value="P:lipid biosynthetic process"/>
    <property type="evidence" value="ECO:0007669"/>
    <property type="project" value="UniProtKB-ARBA"/>
</dbReference>
<dbReference type="SUPFAM" id="SSF56801">
    <property type="entry name" value="Acetyl-CoA synthetase-like"/>
    <property type="match status" value="1"/>
</dbReference>
<evidence type="ECO:0000256" key="4">
    <source>
        <dbReference type="SAM" id="MobiDB-lite"/>
    </source>
</evidence>
<keyword evidence="2" id="KW-0596">Phosphopantetheine</keyword>
<dbReference type="STRING" id="307121.GA0070620_0116"/>
<dbReference type="AlphaFoldDB" id="A0A1C3MWL0"/>
<dbReference type="Pfam" id="PF00668">
    <property type="entry name" value="Condensation"/>
    <property type="match status" value="1"/>
</dbReference>
<dbReference type="InterPro" id="IPR000873">
    <property type="entry name" value="AMP-dep_synth/lig_dom"/>
</dbReference>
<dbReference type="CDD" id="cd19543">
    <property type="entry name" value="DCL_NRPS"/>
    <property type="match status" value="1"/>
</dbReference>
<dbReference type="InterPro" id="IPR009081">
    <property type="entry name" value="PP-bd_ACP"/>
</dbReference>
<evidence type="ECO:0000313" key="7">
    <source>
        <dbReference type="Proteomes" id="UP000199393"/>
    </source>
</evidence>
<dbReference type="Pfam" id="PF00501">
    <property type="entry name" value="AMP-binding"/>
    <property type="match status" value="1"/>
</dbReference>
<dbReference type="Pfam" id="PF13193">
    <property type="entry name" value="AMP-binding_C"/>
    <property type="match status" value="1"/>
</dbReference>
<evidence type="ECO:0000256" key="3">
    <source>
        <dbReference type="ARBA" id="ARBA00022553"/>
    </source>
</evidence>
<dbReference type="Proteomes" id="UP000199393">
    <property type="component" value="Chromosome I"/>
</dbReference>
<dbReference type="SUPFAM" id="SSF47336">
    <property type="entry name" value="ACP-like"/>
    <property type="match status" value="1"/>
</dbReference>
<dbReference type="Gene3D" id="3.30.300.30">
    <property type="match status" value="1"/>
</dbReference>
<dbReference type="CDD" id="cd05930">
    <property type="entry name" value="A_NRPS"/>
    <property type="match status" value="1"/>
</dbReference>
<name>A0A1C3MWL0_9ACTN</name>
<dbReference type="InterPro" id="IPR042099">
    <property type="entry name" value="ANL_N_sf"/>
</dbReference>
<feature type="domain" description="Carrier" evidence="5">
    <location>
        <begin position="943"/>
        <end position="1018"/>
    </location>
</feature>
<dbReference type="GO" id="GO:0031177">
    <property type="term" value="F:phosphopantetheine binding"/>
    <property type="evidence" value="ECO:0007669"/>
    <property type="project" value="InterPro"/>
</dbReference>
<dbReference type="InterPro" id="IPR006162">
    <property type="entry name" value="Ppantetheine_attach_site"/>
</dbReference>
<dbReference type="InterPro" id="IPR001242">
    <property type="entry name" value="Condensation_dom"/>
</dbReference>
<dbReference type="Pfam" id="PF00550">
    <property type="entry name" value="PP-binding"/>
    <property type="match status" value="1"/>
</dbReference>
<dbReference type="InterPro" id="IPR045851">
    <property type="entry name" value="AMP-bd_C_sf"/>
</dbReference>
<dbReference type="Gene3D" id="3.30.559.30">
    <property type="entry name" value="Nonribosomal peptide synthetase, condensation domain"/>
    <property type="match status" value="1"/>
</dbReference>
<evidence type="ECO:0000256" key="2">
    <source>
        <dbReference type="ARBA" id="ARBA00022450"/>
    </source>
</evidence>
<reference evidence="7" key="1">
    <citation type="submission" date="2016-06" db="EMBL/GenBank/DDBJ databases">
        <authorList>
            <person name="Varghese N."/>
        </authorList>
    </citation>
    <scope>NUCLEOTIDE SEQUENCE [LARGE SCALE GENOMIC DNA]</scope>
    <source>
        <strain evidence="7">DSM 45344</strain>
    </source>
</reference>
<dbReference type="InterPro" id="IPR025110">
    <property type="entry name" value="AMP-bd_C"/>
</dbReference>